<keyword evidence="2" id="KW-1185">Reference proteome</keyword>
<name>A0ACB8G9C8_9SAUR</name>
<gene>
    <name evidence="1" type="ORF">K3G42_013245</name>
</gene>
<evidence type="ECO:0000313" key="1">
    <source>
        <dbReference type="EMBL" id="KAH8016181.1"/>
    </source>
</evidence>
<dbReference type="Proteomes" id="UP000827872">
    <property type="component" value="Linkage Group LG01"/>
</dbReference>
<comment type="caution">
    <text evidence="1">The sequence shown here is derived from an EMBL/GenBank/DDBJ whole genome shotgun (WGS) entry which is preliminary data.</text>
</comment>
<reference evidence="1" key="1">
    <citation type="submission" date="2021-08" db="EMBL/GenBank/DDBJ databases">
        <title>The first chromosome-level gecko genome reveals the dynamic sex chromosomes of Neotropical dwarf geckos (Sphaerodactylidae: Sphaerodactylus).</title>
        <authorList>
            <person name="Pinto B.J."/>
            <person name="Keating S.E."/>
            <person name="Gamble T."/>
        </authorList>
    </citation>
    <scope>NUCLEOTIDE SEQUENCE</scope>
    <source>
        <strain evidence="1">TG3544</strain>
    </source>
</reference>
<sequence length="109" mass="12201">MSGNVLLLRPAQESETLTGGDIDVSQWAHMHLPLSLPKSEILWLFFSSFVFCSQTRFQPLAVFTSRNQTLHFCTSAICMGGLCGARFQNGFLPRPYHALTSTHKCHTLD</sequence>
<proteinExistence type="predicted"/>
<dbReference type="EMBL" id="CM037614">
    <property type="protein sequence ID" value="KAH8016181.1"/>
    <property type="molecule type" value="Genomic_DNA"/>
</dbReference>
<evidence type="ECO:0000313" key="2">
    <source>
        <dbReference type="Proteomes" id="UP000827872"/>
    </source>
</evidence>
<accession>A0ACB8G9C8</accession>
<protein>
    <submittedName>
        <fullName evidence="1">Uncharacterized protein</fullName>
    </submittedName>
</protein>
<organism evidence="1 2">
    <name type="scientific">Sphaerodactylus townsendi</name>
    <dbReference type="NCBI Taxonomy" id="933632"/>
    <lineage>
        <taxon>Eukaryota</taxon>
        <taxon>Metazoa</taxon>
        <taxon>Chordata</taxon>
        <taxon>Craniata</taxon>
        <taxon>Vertebrata</taxon>
        <taxon>Euteleostomi</taxon>
        <taxon>Lepidosauria</taxon>
        <taxon>Squamata</taxon>
        <taxon>Bifurcata</taxon>
        <taxon>Gekkota</taxon>
        <taxon>Sphaerodactylidae</taxon>
        <taxon>Sphaerodactylus</taxon>
    </lineage>
</organism>